<organism evidence="2 3">
    <name type="scientific">Corynebacterium genitalium ATCC 33030</name>
    <dbReference type="NCBI Taxonomy" id="585529"/>
    <lineage>
        <taxon>Bacteria</taxon>
        <taxon>Bacillati</taxon>
        <taxon>Actinomycetota</taxon>
        <taxon>Actinomycetes</taxon>
        <taxon>Mycobacteriales</taxon>
        <taxon>Corynebacteriaceae</taxon>
        <taxon>Corynebacterium</taxon>
    </lineage>
</organism>
<evidence type="ECO:0000259" key="1">
    <source>
        <dbReference type="PROSITE" id="PS51186"/>
    </source>
</evidence>
<dbReference type="GO" id="GO:0008999">
    <property type="term" value="F:protein-N-terminal-alanine acetyltransferase activity"/>
    <property type="evidence" value="ECO:0007669"/>
    <property type="project" value="TreeGrafter"/>
</dbReference>
<keyword evidence="3" id="KW-1185">Reference proteome</keyword>
<accession>D7WC60</accession>
<dbReference type="STRING" id="585529.HMPREF0291_11069"/>
<comment type="caution">
    <text evidence="2">The sequence shown here is derived from an EMBL/GenBank/DDBJ whole genome shotgun (WGS) entry which is preliminary data.</text>
</comment>
<dbReference type="eggNOG" id="COG1670">
    <property type="taxonomic scope" value="Bacteria"/>
</dbReference>
<dbReference type="GO" id="GO:1990189">
    <property type="term" value="F:protein N-terminal-serine acetyltransferase activity"/>
    <property type="evidence" value="ECO:0007669"/>
    <property type="project" value="TreeGrafter"/>
</dbReference>
<protein>
    <submittedName>
        <fullName evidence="2">Acetyltransferase, GNAT family</fullName>
    </submittedName>
</protein>
<feature type="domain" description="N-acetyltransferase" evidence="1">
    <location>
        <begin position="10"/>
        <end position="162"/>
    </location>
</feature>
<dbReference type="EMBL" id="ACLJ02000002">
    <property type="protein sequence ID" value="EFK54689.1"/>
    <property type="molecule type" value="Genomic_DNA"/>
</dbReference>
<dbReference type="Gene3D" id="3.40.630.30">
    <property type="match status" value="1"/>
</dbReference>
<dbReference type="InterPro" id="IPR000182">
    <property type="entry name" value="GNAT_dom"/>
</dbReference>
<dbReference type="Pfam" id="PF13302">
    <property type="entry name" value="Acetyltransf_3"/>
    <property type="match status" value="1"/>
</dbReference>
<evidence type="ECO:0000313" key="3">
    <source>
        <dbReference type="Proteomes" id="UP000004208"/>
    </source>
</evidence>
<dbReference type="GO" id="GO:0005737">
    <property type="term" value="C:cytoplasm"/>
    <property type="evidence" value="ECO:0007669"/>
    <property type="project" value="TreeGrafter"/>
</dbReference>
<dbReference type="PANTHER" id="PTHR43441:SF10">
    <property type="entry name" value="ACETYLTRANSFERASE"/>
    <property type="match status" value="1"/>
</dbReference>
<dbReference type="PROSITE" id="PS51186">
    <property type="entry name" value="GNAT"/>
    <property type="match status" value="1"/>
</dbReference>
<dbReference type="HOGENOM" id="CLU_013985_3_4_11"/>
<dbReference type="SUPFAM" id="SSF55729">
    <property type="entry name" value="Acyl-CoA N-acyltransferases (Nat)"/>
    <property type="match status" value="1"/>
</dbReference>
<dbReference type="Proteomes" id="UP000004208">
    <property type="component" value="Unassembled WGS sequence"/>
</dbReference>
<gene>
    <name evidence="2" type="ORF">HMPREF0291_11069</name>
</gene>
<dbReference type="InterPro" id="IPR051908">
    <property type="entry name" value="Ribosomal_N-acetyltransferase"/>
</dbReference>
<dbReference type="RefSeq" id="WP_005289124.1">
    <property type="nucleotide sequence ID" value="NZ_CM000961.1"/>
</dbReference>
<evidence type="ECO:0000313" key="2">
    <source>
        <dbReference type="EMBL" id="EFK54689.1"/>
    </source>
</evidence>
<dbReference type="CDD" id="cd04301">
    <property type="entry name" value="NAT_SF"/>
    <property type="match status" value="1"/>
</dbReference>
<proteinExistence type="predicted"/>
<dbReference type="PANTHER" id="PTHR43441">
    <property type="entry name" value="RIBOSOMAL-PROTEIN-SERINE ACETYLTRANSFERASE"/>
    <property type="match status" value="1"/>
</dbReference>
<dbReference type="InterPro" id="IPR016181">
    <property type="entry name" value="Acyl_CoA_acyltransferase"/>
</dbReference>
<name>D7WC60_9CORY</name>
<reference evidence="2" key="1">
    <citation type="submission" date="2010-06" db="EMBL/GenBank/DDBJ databases">
        <authorList>
            <person name="Muzny D."/>
            <person name="Qin X."/>
            <person name="Buhay C."/>
            <person name="Dugan-Rocha S."/>
            <person name="Ding Y."/>
            <person name="Chen G."/>
            <person name="Hawes A."/>
            <person name="Holder M."/>
            <person name="Jhangiani S."/>
            <person name="Johnson A."/>
            <person name="Khan Z."/>
            <person name="Li Z."/>
            <person name="Liu W."/>
            <person name="Liu X."/>
            <person name="Perez L."/>
            <person name="Shen H."/>
            <person name="Wang Q."/>
            <person name="Watt J."/>
            <person name="Xi L."/>
            <person name="Xin Y."/>
            <person name="Zhou J."/>
            <person name="Deng J."/>
            <person name="Jiang H."/>
            <person name="Liu Y."/>
            <person name="Qu J."/>
            <person name="Song X.-Z."/>
            <person name="Zhang L."/>
            <person name="Villasana D."/>
            <person name="Johnson A."/>
            <person name="Liu J."/>
            <person name="Liyanage D."/>
            <person name="Lorensuhewa L."/>
            <person name="Robinson T."/>
            <person name="Song A."/>
            <person name="Song B.-B."/>
            <person name="Dinh H."/>
            <person name="Thornton R."/>
            <person name="Coyle M."/>
            <person name="Francisco L."/>
            <person name="Jackson L."/>
            <person name="Javaid M."/>
            <person name="Korchina V."/>
            <person name="Kovar C."/>
            <person name="Mata R."/>
            <person name="Mathew T."/>
            <person name="Ngo R."/>
            <person name="Nguyen L."/>
            <person name="Nguyen N."/>
            <person name="Okwuonu G."/>
            <person name="Ongeri F."/>
            <person name="Pham C."/>
            <person name="Simmons D."/>
            <person name="Wilczek-Boney K."/>
            <person name="Hale W."/>
            <person name="Jakkamsetti A."/>
            <person name="Pham P."/>
            <person name="Ruth R."/>
            <person name="San Lucas F."/>
            <person name="Warren J."/>
            <person name="Zhang J."/>
            <person name="Zhao Z."/>
            <person name="Zhou C."/>
            <person name="Zhu D."/>
            <person name="Lee S."/>
            <person name="Bess C."/>
            <person name="Blankenburg K."/>
            <person name="Forbes L."/>
            <person name="Fu Q."/>
            <person name="Gubbala S."/>
            <person name="Hirani K."/>
            <person name="Jayaseelan J.C."/>
            <person name="Lara F."/>
            <person name="Munidasa M."/>
            <person name="Palculict T."/>
            <person name="Patil S."/>
            <person name="Pu L.-L."/>
            <person name="Saada N."/>
            <person name="Tang L."/>
            <person name="Weissenberger G."/>
            <person name="Zhu Y."/>
            <person name="Hemphill L."/>
            <person name="Shang Y."/>
            <person name="Youmans B."/>
            <person name="Ayvaz T."/>
            <person name="Ross M."/>
            <person name="Santibanez J."/>
            <person name="Aqrawi P."/>
            <person name="Gross S."/>
            <person name="Joshi V."/>
            <person name="Fowler G."/>
            <person name="Nazareth L."/>
            <person name="Reid J."/>
            <person name="Worley K."/>
            <person name="Petrosino J."/>
            <person name="Highlander S."/>
            <person name="Gibbs R."/>
        </authorList>
    </citation>
    <scope>NUCLEOTIDE SEQUENCE [LARGE SCALE GENOMIC DNA]</scope>
    <source>
        <strain evidence="2">ATCC 33030</strain>
    </source>
</reference>
<sequence length="164" mass="18417">MELVPWDQVDEIPDVADDILESVEDELTVRFTHVPHPYTQDHLRSFMDAPPTGVTRWVIVVEGRYAGNIEMRQQSGHEAKLGYTAAPWARGRGVMADAVRAVTQHAHEAGIHRVELRAAVDNHASRRVAERAGFTFEGIYRDAELLRGEYNDLAVYSHLATDAD</sequence>
<dbReference type="AlphaFoldDB" id="D7WC60"/>